<dbReference type="PANTHER" id="PTHR42733">
    <property type="entry name" value="DJ-1 PROTEIN"/>
    <property type="match status" value="1"/>
</dbReference>
<evidence type="ECO:0000256" key="1">
    <source>
        <dbReference type="ARBA" id="ARBA00008542"/>
    </source>
</evidence>
<dbReference type="STRING" id="7739.C3YVZ2"/>
<feature type="non-terminal residue" evidence="3">
    <location>
        <position position="1"/>
    </location>
</feature>
<dbReference type="MEROPS" id="C56.001"/>
<name>C3YVZ2_BRAFL</name>
<feature type="domain" description="DJ-1/PfpI" evidence="2">
    <location>
        <begin position="48"/>
        <end position="88"/>
    </location>
</feature>
<proteinExistence type="inferred from homology"/>
<sequence>VWYPLLRFQEEGFRTIAIGPEKLKSYTSKHGYPCKSDTSIDAVTVAVGKPVAAICHGAWMFCSARIIKDRKLTCFHAIKDDVINAGSRPEFQEICHSSARRSSNSCRPSKQLLLVQYTAVADPVHSCYCAQ</sequence>
<dbReference type="Gene3D" id="3.40.50.880">
    <property type="match status" value="1"/>
</dbReference>
<dbReference type="SUPFAM" id="SSF52317">
    <property type="entry name" value="Class I glutamine amidotransferase-like"/>
    <property type="match status" value="1"/>
</dbReference>
<gene>
    <name evidence="3" type="ORF">BRAFLDRAFT_77648</name>
</gene>
<organism>
    <name type="scientific">Branchiostoma floridae</name>
    <name type="common">Florida lancelet</name>
    <name type="synonym">Amphioxus</name>
    <dbReference type="NCBI Taxonomy" id="7739"/>
    <lineage>
        <taxon>Eukaryota</taxon>
        <taxon>Metazoa</taxon>
        <taxon>Chordata</taxon>
        <taxon>Cephalochordata</taxon>
        <taxon>Leptocardii</taxon>
        <taxon>Amphioxiformes</taxon>
        <taxon>Branchiostomatidae</taxon>
        <taxon>Branchiostoma</taxon>
    </lineage>
</organism>
<evidence type="ECO:0000313" key="3">
    <source>
        <dbReference type="EMBL" id="EEN55556.1"/>
    </source>
</evidence>
<dbReference type="InterPro" id="IPR029062">
    <property type="entry name" value="Class_I_gatase-like"/>
</dbReference>
<dbReference type="PANTHER" id="PTHR42733:SF13">
    <property type="entry name" value="DJ-1_PFPI DOMAIN-CONTAINING PROTEIN"/>
    <property type="match status" value="1"/>
</dbReference>
<dbReference type="AlphaFoldDB" id="C3YVZ2"/>
<dbReference type="InterPro" id="IPR002818">
    <property type="entry name" value="DJ-1/PfpI"/>
</dbReference>
<evidence type="ECO:0000259" key="2">
    <source>
        <dbReference type="Pfam" id="PF01965"/>
    </source>
</evidence>
<comment type="similarity">
    <text evidence="1">Belongs to the peptidase C56 family.</text>
</comment>
<dbReference type="InParanoid" id="C3YVZ2"/>
<dbReference type="InterPro" id="IPR006286">
    <property type="entry name" value="C56_PfpI-like"/>
</dbReference>
<dbReference type="EMBL" id="GG666558">
    <property type="protein sequence ID" value="EEN55556.1"/>
    <property type="molecule type" value="Genomic_DNA"/>
</dbReference>
<accession>C3YVZ2</accession>
<reference evidence="3" key="1">
    <citation type="journal article" date="2008" name="Nature">
        <title>The amphioxus genome and the evolution of the chordate karyotype.</title>
        <authorList>
            <consortium name="US DOE Joint Genome Institute (JGI-PGF)"/>
            <person name="Putnam N.H."/>
            <person name="Butts T."/>
            <person name="Ferrier D.E.K."/>
            <person name="Furlong R.F."/>
            <person name="Hellsten U."/>
            <person name="Kawashima T."/>
            <person name="Robinson-Rechavi M."/>
            <person name="Shoguchi E."/>
            <person name="Terry A."/>
            <person name="Yu J.-K."/>
            <person name="Benito-Gutierrez E.L."/>
            <person name="Dubchak I."/>
            <person name="Garcia-Fernandez J."/>
            <person name="Gibson-Brown J.J."/>
            <person name="Grigoriev I.V."/>
            <person name="Horton A.C."/>
            <person name="de Jong P.J."/>
            <person name="Jurka J."/>
            <person name="Kapitonov V.V."/>
            <person name="Kohara Y."/>
            <person name="Kuroki Y."/>
            <person name="Lindquist E."/>
            <person name="Lucas S."/>
            <person name="Osoegawa K."/>
            <person name="Pennacchio L.A."/>
            <person name="Salamov A.A."/>
            <person name="Satou Y."/>
            <person name="Sauka-Spengler T."/>
            <person name="Schmutz J."/>
            <person name="Shin-I T."/>
            <person name="Toyoda A."/>
            <person name="Bronner-Fraser M."/>
            <person name="Fujiyama A."/>
            <person name="Holland L.Z."/>
            <person name="Holland P.W.H."/>
            <person name="Satoh N."/>
            <person name="Rokhsar D.S."/>
        </authorList>
    </citation>
    <scope>NUCLEOTIDE SEQUENCE [LARGE SCALE GENOMIC DNA]</scope>
    <source>
        <strain evidence="3">S238N-H82</strain>
        <tissue evidence="3">Testes</tissue>
    </source>
</reference>
<dbReference type="Pfam" id="PF01965">
    <property type="entry name" value="DJ-1_PfpI"/>
    <property type="match status" value="1"/>
</dbReference>
<protein>
    <recommendedName>
        <fullName evidence="2">DJ-1/PfpI domain-containing protein</fullName>
    </recommendedName>
</protein>